<dbReference type="PANTHER" id="PTHR30250:SF26">
    <property type="entry name" value="PSMA PROTEIN"/>
    <property type="match status" value="1"/>
</dbReference>
<evidence type="ECO:0000313" key="8">
    <source>
        <dbReference type="Proteomes" id="UP000647241"/>
    </source>
</evidence>
<keyword evidence="3 6" id="KW-0812">Transmembrane</keyword>
<dbReference type="AlphaFoldDB" id="A0A917H7D5"/>
<evidence type="ECO:0000256" key="4">
    <source>
        <dbReference type="ARBA" id="ARBA00022989"/>
    </source>
</evidence>
<organism evidence="7 8">
    <name type="scientific">Edaphobacter dinghuensis</name>
    <dbReference type="NCBI Taxonomy" id="1560005"/>
    <lineage>
        <taxon>Bacteria</taxon>
        <taxon>Pseudomonadati</taxon>
        <taxon>Acidobacteriota</taxon>
        <taxon>Terriglobia</taxon>
        <taxon>Terriglobales</taxon>
        <taxon>Acidobacteriaceae</taxon>
        <taxon>Edaphobacter</taxon>
    </lineage>
</organism>
<evidence type="ECO:0000256" key="1">
    <source>
        <dbReference type="ARBA" id="ARBA00004651"/>
    </source>
</evidence>
<feature type="transmembrane region" description="Helical" evidence="6">
    <location>
        <begin position="21"/>
        <end position="40"/>
    </location>
</feature>
<comment type="subcellular location">
    <subcellularLocation>
        <location evidence="1">Cell membrane</location>
        <topology evidence="1">Multi-pass membrane protein</topology>
    </subcellularLocation>
</comment>
<comment type="caution">
    <text evidence="7">The sequence shown here is derived from an EMBL/GenBank/DDBJ whole genome shotgun (WGS) entry which is preliminary data.</text>
</comment>
<keyword evidence="5 6" id="KW-0472">Membrane</keyword>
<dbReference type="Proteomes" id="UP000647241">
    <property type="component" value="Unassembled WGS sequence"/>
</dbReference>
<feature type="transmembrane region" description="Helical" evidence="6">
    <location>
        <begin position="386"/>
        <end position="403"/>
    </location>
</feature>
<evidence type="ECO:0000256" key="2">
    <source>
        <dbReference type="ARBA" id="ARBA00022475"/>
    </source>
</evidence>
<feature type="transmembrane region" description="Helical" evidence="6">
    <location>
        <begin position="232"/>
        <end position="251"/>
    </location>
</feature>
<dbReference type="GO" id="GO:0005886">
    <property type="term" value="C:plasma membrane"/>
    <property type="evidence" value="ECO:0007669"/>
    <property type="project" value="UniProtKB-SubCell"/>
</dbReference>
<feature type="transmembrane region" description="Helical" evidence="6">
    <location>
        <begin position="163"/>
        <end position="183"/>
    </location>
</feature>
<dbReference type="Pfam" id="PF01943">
    <property type="entry name" value="Polysacc_synt"/>
    <property type="match status" value="1"/>
</dbReference>
<proteinExistence type="predicted"/>
<feature type="transmembrane region" description="Helical" evidence="6">
    <location>
        <begin position="189"/>
        <end position="211"/>
    </location>
</feature>
<reference evidence="7" key="1">
    <citation type="journal article" date="2014" name="Int. J. Syst. Evol. Microbiol.">
        <title>Complete genome sequence of Corynebacterium casei LMG S-19264T (=DSM 44701T), isolated from a smear-ripened cheese.</title>
        <authorList>
            <consortium name="US DOE Joint Genome Institute (JGI-PGF)"/>
            <person name="Walter F."/>
            <person name="Albersmeier A."/>
            <person name="Kalinowski J."/>
            <person name="Ruckert C."/>
        </authorList>
    </citation>
    <scope>NUCLEOTIDE SEQUENCE</scope>
    <source>
        <strain evidence="7">CGMCC 1.12997</strain>
    </source>
</reference>
<name>A0A917H7D5_9BACT</name>
<evidence type="ECO:0000313" key="7">
    <source>
        <dbReference type="EMBL" id="GGG69880.1"/>
    </source>
</evidence>
<feature type="transmembrane region" description="Helical" evidence="6">
    <location>
        <begin position="96"/>
        <end position="121"/>
    </location>
</feature>
<keyword evidence="8" id="KW-1185">Reference proteome</keyword>
<reference evidence="7" key="2">
    <citation type="submission" date="2020-09" db="EMBL/GenBank/DDBJ databases">
        <authorList>
            <person name="Sun Q."/>
            <person name="Zhou Y."/>
        </authorList>
    </citation>
    <scope>NUCLEOTIDE SEQUENCE</scope>
    <source>
        <strain evidence="7">CGMCC 1.12997</strain>
    </source>
</reference>
<dbReference type="InterPro" id="IPR050833">
    <property type="entry name" value="Poly_Biosynth_Transport"/>
</dbReference>
<accession>A0A917H7D5</accession>
<keyword evidence="4 6" id="KW-1133">Transmembrane helix</keyword>
<feature type="transmembrane region" description="Helical" evidence="6">
    <location>
        <begin position="473"/>
        <end position="493"/>
    </location>
</feature>
<evidence type="ECO:0000256" key="5">
    <source>
        <dbReference type="ARBA" id="ARBA00023136"/>
    </source>
</evidence>
<evidence type="ECO:0000256" key="3">
    <source>
        <dbReference type="ARBA" id="ARBA00022692"/>
    </source>
</evidence>
<dbReference type="InterPro" id="IPR002797">
    <property type="entry name" value="Polysacc_synth"/>
</dbReference>
<dbReference type="PANTHER" id="PTHR30250">
    <property type="entry name" value="PST FAMILY PREDICTED COLANIC ACID TRANSPORTER"/>
    <property type="match status" value="1"/>
</dbReference>
<keyword evidence="2" id="KW-1003">Cell membrane</keyword>
<evidence type="ECO:0000256" key="6">
    <source>
        <dbReference type="SAM" id="Phobius"/>
    </source>
</evidence>
<feature type="transmembrane region" description="Helical" evidence="6">
    <location>
        <begin position="310"/>
        <end position="331"/>
    </location>
</feature>
<feature type="transmembrane region" description="Helical" evidence="6">
    <location>
        <begin position="351"/>
        <end position="374"/>
    </location>
</feature>
<feature type="transmembrane region" description="Helical" evidence="6">
    <location>
        <begin position="46"/>
        <end position="68"/>
    </location>
</feature>
<gene>
    <name evidence="7" type="ORF">GCM10011585_09990</name>
</gene>
<feature type="transmembrane region" description="Helical" evidence="6">
    <location>
        <begin position="257"/>
        <end position="279"/>
    </location>
</feature>
<sequence length="516" mass="56001">MFRALNIMPSTKRFALNVMMNWAAMAVSMVVPFFLTPFVVNSLGEVAYGVWILAVSTVAYLGLLDLGLRSAIIRYVSKADTQGKTDEARSAIGAALWFRLLISGGVAVLSVVLALVFPHLFKLPHDMQRAGQITVLLCALGVAVTLASGVFGAVLSAINRFDILSSITMVQTLARAVGVILILRSGRGLIALAYWEFTIVTLAGLATWGAAAKIYPVCRVRFTRPDMTMLRAIWSYSFTTFLIIIAVQIVFYSDNIVVGAFLSVGMVTFYSIAGSLALYSGQVASAMGTTFIPLASGLDASGRSDDLQKLLLRGTQAALGLVLPICAVLMVRGKTFIGLWMGHQYSEVSGTILQILIVSQFFTIANSTAGQIAYGTEKHKSVAKQAIGEAIANLTLSIILVKTVGIYGVAWGTTVSMALFHLCFWPLHVRKMVGIPIRKYVWEGWTKITLCTVPFGIVCVIADKYWHASSKTIFFGQVFATLPVYVIVVLIVFRSEAGSVFRRWQASRLARTQVSS</sequence>
<dbReference type="EMBL" id="BMGT01000001">
    <property type="protein sequence ID" value="GGG69880.1"/>
    <property type="molecule type" value="Genomic_DNA"/>
</dbReference>
<protein>
    <submittedName>
        <fullName evidence="7">Polysaccharide biosynthesis protein</fullName>
    </submittedName>
</protein>
<feature type="transmembrane region" description="Helical" evidence="6">
    <location>
        <begin position="133"/>
        <end position="156"/>
    </location>
</feature>